<dbReference type="InterPro" id="IPR001647">
    <property type="entry name" value="HTH_TetR"/>
</dbReference>
<evidence type="ECO:0000313" key="5">
    <source>
        <dbReference type="EMBL" id="PAV28028.1"/>
    </source>
</evidence>
<dbReference type="Proteomes" id="UP000218887">
    <property type="component" value="Unassembled WGS sequence"/>
</dbReference>
<protein>
    <recommendedName>
        <fullName evidence="4">HTH tetR-type domain-containing protein</fullName>
    </recommendedName>
</protein>
<dbReference type="GO" id="GO:0003677">
    <property type="term" value="F:DNA binding"/>
    <property type="evidence" value="ECO:0007669"/>
    <property type="project" value="UniProtKB-UniRule"/>
</dbReference>
<keyword evidence="2 3" id="KW-0238">DNA-binding</keyword>
<comment type="caution">
    <text evidence="5">The sequence shown here is derived from an EMBL/GenBank/DDBJ whole genome shotgun (WGS) entry which is preliminary data.</text>
</comment>
<evidence type="ECO:0000259" key="4">
    <source>
        <dbReference type="PROSITE" id="PS50977"/>
    </source>
</evidence>
<proteinExistence type="predicted"/>
<gene>
    <name evidence="5" type="ORF">CIL05_18990</name>
</gene>
<dbReference type="EMBL" id="NPOA01000016">
    <property type="protein sequence ID" value="PAV28028.1"/>
    <property type="molecule type" value="Genomic_DNA"/>
</dbReference>
<evidence type="ECO:0000256" key="3">
    <source>
        <dbReference type="PROSITE-ProRule" id="PRU00335"/>
    </source>
</evidence>
<evidence type="ECO:0000256" key="1">
    <source>
        <dbReference type="ARBA" id="ARBA00022491"/>
    </source>
</evidence>
<evidence type="ECO:0000256" key="2">
    <source>
        <dbReference type="ARBA" id="ARBA00023125"/>
    </source>
</evidence>
<dbReference type="AlphaFoldDB" id="A0A2A2I9I2"/>
<dbReference type="SUPFAM" id="SSF46689">
    <property type="entry name" value="Homeodomain-like"/>
    <property type="match status" value="1"/>
</dbReference>
<dbReference type="PANTHER" id="PTHR43479">
    <property type="entry name" value="ACREF/ENVCD OPERON REPRESSOR-RELATED"/>
    <property type="match status" value="1"/>
</dbReference>
<dbReference type="OrthoDB" id="9812484at2"/>
<evidence type="ECO:0000313" key="6">
    <source>
        <dbReference type="Proteomes" id="UP000218887"/>
    </source>
</evidence>
<reference evidence="5 6" key="1">
    <citation type="submission" date="2017-08" db="EMBL/GenBank/DDBJ databases">
        <title>Virgibacillus indicus sp. nov. and Virgibacillus profoundi sp. nov, two moderately halophilic bacteria isolated from marine sediment by using the Microfluidic Streak Plate.</title>
        <authorList>
            <person name="Xu B."/>
            <person name="Hu B."/>
            <person name="Wang J."/>
            <person name="Zhu Y."/>
            <person name="Huang L."/>
            <person name="Du W."/>
            <person name="Huang Y."/>
        </authorList>
    </citation>
    <scope>NUCLEOTIDE SEQUENCE [LARGE SCALE GENOMIC DNA]</scope>
    <source>
        <strain evidence="5 6">IO3-P3-H5</strain>
    </source>
</reference>
<keyword evidence="1" id="KW-0678">Repressor</keyword>
<dbReference type="InterPro" id="IPR009057">
    <property type="entry name" value="Homeodomain-like_sf"/>
</dbReference>
<dbReference type="Pfam" id="PF00440">
    <property type="entry name" value="TetR_N"/>
    <property type="match status" value="1"/>
</dbReference>
<dbReference type="PROSITE" id="PS50977">
    <property type="entry name" value="HTH_TETR_2"/>
    <property type="match status" value="1"/>
</dbReference>
<feature type="domain" description="HTH tetR-type" evidence="4">
    <location>
        <begin position="11"/>
        <end position="71"/>
    </location>
</feature>
<accession>A0A2A2I9I2</accession>
<organism evidence="5 6">
    <name type="scientific">Virgibacillus profundi</name>
    <dbReference type="NCBI Taxonomy" id="2024555"/>
    <lineage>
        <taxon>Bacteria</taxon>
        <taxon>Bacillati</taxon>
        <taxon>Bacillota</taxon>
        <taxon>Bacilli</taxon>
        <taxon>Bacillales</taxon>
        <taxon>Bacillaceae</taxon>
        <taxon>Virgibacillus</taxon>
    </lineage>
</organism>
<keyword evidence="6" id="KW-1185">Reference proteome</keyword>
<feature type="DNA-binding region" description="H-T-H motif" evidence="3">
    <location>
        <begin position="34"/>
        <end position="53"/>
    </location>
</feature>
<dbReference type="Gene3D" id="1.10.10.60">
    <property type="entry name" value="Homeodomain-like"/>
    <property type="match status" value="1"/>
</dbReference>
<dbReference type="InterPro" id="IPR050624">
    <property type="entry name" value="HTH-type_Tx_Regulator"/>
</dbReference>
<sequence>MSLPISREVFIITSKKIRDIALKHFSEFGYESTSLNNIAEEVGIRKASIYAHYKGKDEIFKTVLHHALRTEKAEIANYFTSHQHESLENILRGYFDWLKEESKNNECLKFLMRVVYFPPPNLRKETSDLVNPFLTEMYRHLSRFLREKSRVENMVFSNHYSSIALTFITLSEGCFIELLFAEEKSYEARVNAAFPIFWQGVHCD</sequence>
<dbReference type="Gene3D" id="1.10.357.10">
    <property type="entry name" value="Tetracycline Repressor, domain 2"/>
    <property type="match status" value="1"/>
</dbReference>
<name>A0A2A2I9I2_9BACI</name>
<dbReference type="PANTHER" id="PTHR43479:SF11">
    <property type="entry name" value="ACREF_ENVCD OPERON REPRESSOR-RELATED"/>
    <property type="match status" value="1"/>
</dbReference>
<dbReference type="PRINTS" id="PR00455">
    <property type="entry name" value="HTHTETR"/>
</dbReference>